<feature type="transmembrane region" description="Helical" evidence="14">
    <location>
        <begin position="588"/>
        <end position="610"/>
    </location>
</feature>
<evidence type="ECO:0000256" key="7">
    <source>
        <dbReference type="ARBA" id="ARBA00023040"/>
    </source>
</evidence>
<feature type="domain" description="G-protein coupled receptors family 1 profile" evidence="15">
    <location>
        <begin position="356"/>
        <end position="608"/>
    </location>
</feature>
<feature type="transmembrane region" description="Helical" evidence="14">
    <location>
        <begin position="318"/>
        <end position="335"/>
    </location>
</feature>
<feature type="transmembrane region" description="Helical" evidence="14">
    <location>
        <begin position="204"/>
        <end position="229"/>
    </location>
</feature>
<evidence type="ECO:0000259" key="15">
    <source>
        <dbReference type="PROSITE" id="PS50262"/>
    </source>
</evidence>
<dbReference type="PANTHER" id="PTHR24242">
    <property type="entry name" value="G-PROTEIN COUPLED RECEPTOR"/>
    <property type="match status" value="1"/>
</dbReference>
<keyword evidence="8 14" id="KW-0472">Membrane</keyword>
<evidence type="ECO:0000256" key="2">
    <source>
        <dbReference type="ARBA" id="ARBA00022475"/>
    </source>
</evidence>
<dbReference type="Pfam" id="PF13853">
    <property type="entry name" value="7tm_4"/>
    <property type="match status" value="2"/>
</dbReference>
<dbReference type="PROSITE" id="PS00237">
    <property type="entry name" value="G_PROTEIN_RECEP_F1_1"/>
    <property type="match status" value="2"/>
</dbReference>
<dbReference type="InterPro" id="IPR000276">
    <property type="entry name" value="GPCR_Rhodpsn"/>
</dbReference>
<keyword evidence="12 13" id="KW-0807">Transducer</keyword>
<feature type="transmembrane region" description="Helical" evidence="14">
    <location>
        <begin position="550"/>
        <end position="568"/>
    </location>
</feature>
<feature type="transmembrane region" description="Helical" evidence="14">
    <location>
        <begin position="456"/>
        <end position="476"/>
    </location>
</feature>
<evidence type="ECO:0000256" key="3">
    <source>
        <dbReference type="ARBA" id="ARBA00022606"/>
    </source>
</evidence>
<evidence type="ECO:0000256" key="5">
    <source>
        <dbReference type="ARBA" id="ARBA00022725"/>
    </source>
</evidence>
<dbReference type="InterPro" id="IPR050939">
    <property type="entry name" value="Olfactory_GPCR1"/>
</dbReference>
<dbReference type="PANTHER" id="PTHR24242:SF227">
    <property type="entry name" value="OLFACTORY RECEPTOR"/>
    <property type="match status" value="1"/>
</dbReference>
<sequence>MSQANETTVSVVTEFFIVGFPGLQPKFYSLVGVLLFIIYIAVITGNSLIVVLFVIERSLHKPMYIIMLSLSLSDIGFCTVALPKLISRYWFNDGYIGFYICLFQRQLIHYFGTLNSLIMMTMALDRYLAICYPLRYPVLMTNRTMRLLIGFSWVTALIAPTISLMQTVKLPFCGPNMIAHCFCDGSSINQLACADITLTSLNAYAVAMFVLLAPFSFIIFSYLSILVSVLHIANAQGRMKAFSTCATQLTIITIYYVPRFVVYSSTSIPNAQMNSSIRIALVMFYSLLPPVMNPFIYCIRIKEIRQFFIKCMLQANETTASAVTEFFIMGFPGLQPKHYSLIGALLFIIYIAVITGNSLIVVLFVIERSLHKPMYIIMLSLSLSDIGFCTVALPKVISRYWFNDGYIGFYICLFQRQLIHYFGTLNSLIMMIMALDRYLAICYPLRYSVLMTNRTMRLLIVFSWVTAMIAPTISLMQTVKLPFCGPNLILNCFCDSLSMNQLACADATIANLIGYAVAMFVLLVPLSFIIFSYLSILVSVLRIANAQGRVKAFSTCATQLTIITIYYVPRFVVYTTSNIPNAQLNSSVKIAMVMFYSLLPPVVNPFIYCIRIKEIRQFFIK</sequence>
<keyword evidence="6 14" id="KW-1133">Transmembrane helix</keyword>
<evidence type="ECO:0000256" key="8">
    <source>
        <dbReference type="ARBA" id="ARBA00023136"/>
    </source>
</evidence>
<feature type="domain" description="G-protein coupled receptors family 1 profile" evidence="15">
    <location>
        <begin position="45"/>
        <end position="297"/>
    </location>
</feature>
<proteinExistence type="inferred from homology"/>
<feature type="transmembrane region" description="Helical" evidence="14">
    <location>
        <begin position="277"/>
        <end position="297"/>
    </location>
</feature>
<feature type="transmembrane region" description="Helical" evidence="14">
    <location>
        <begin position="375"/>
        <end position="398"/>
    </location>
</feature>
<protein>
    <submittedName>
        <fullName evidence="16">Olfactory receptor 13C8</fullName>
    </submittedName>
</protein>
<gene>
    <name evidence="16" type="ORF">H4Q32_022105</name>
</gene>
<feature type="transmembrane region" description="Helical" evidence="14">
    <location>
        <begin position="145"/>
        <end position="165"/>
    </location>
</feature>
<keyword evidence="7 13" id="KW-0297">G-protein coupled receptor</keyword>
<dbReference type="Proteomes" id="UP000830375">
    <property type="component" value="Unassembled WGS sequence"/>
</dbReference>
<dbReference type="Gene3D" id="1.20.1070.10">
    <property type="entry name" value="Rhodopsin 7-helix transmembrane proteins"/>
    <property type="match status" value="2"/>
</dbReference>
<name>A0ABQ8M9R4_LABRO</name>
<evidence type="ECO:0000256" key="13">
    <source>
        <dbReference type="RuleBase" id="RU000688"/>
    </source>
</evidence>
<keyword evidence="11" id="KW-0325">Glycoprotein</keyword>
<keyword evidence="2" id="KW-1003">Cell membrane</keyword>
<dbReference type="PRINTS" id="PR00237">
    <property type="entry name" value="GPCRRHODOPSN"/>
</dbReference>
<evidence type="ECO:0000313" key="17">
    <source>
        <dbReference type="Proteomes" id="UP000830375"/>
    </source>
</evidence>
<dbReference type="PRINTS" id="PR00245">
    <property type="entry name" value="OLFACTORYR"/>
</dbReference>
<evidence type="ECO:0000256" key="4">
    <source>
        <dbReference type="ARBA" id="ARBA00022692"/>
    </source>
</evidence>
<evidence type="ECO:0000256" key="1">
    <source>
        <dbReference type="ARBA" id="ARBA00004651"/>
    </source>
</evidence>
<feature type="transmembrane region" description="Helical" evidence="14">
    <location>
        <begin position="64"/>
        <end position="87"/>
    </location>
</feature>
<keyword evidence="17" id="KW-1185">Reference proteome</keyword>
<evidence type="ECO:0000256" key="12">
    <source>
        <dbReference type="ARBA" id="ARBA00023224"/>
    </source>
</evidence>
<comment type="subcellular location">
    <subcellularLocation>
        <location evidence="1">Cell membrane</location>
        <topology evidence="1">Multi-pass membrane protein</topology>
    </subcellularLocation>
</comment>
<feature type="transmembrane region" description="Helical" evidence="14">
    <location>
        <begin position="27"/>
        <end position="55"/>
    </location>
</feature>
<evidence type="ECO:0000256" key="10">
    <source>
        <dbReference type="ARBA" id="ARBA00023170"/>
    </source>
</evidence>
<keyword evidence="9" id="KW-1015">Disulfide bond</keyword>
<evidence type="ECO:0000256" key="6">
    <source>
        <dbReference type="ARBA" id="ARBA00022989"/>
    </source>
</evidence>
<organism evidence="16 17">
    <name type="scientific">Labeo rohita</name>
    <name type="common">Indian major carp</name>
    <name type="synonym">Cyprinus rohita</name>
    <dbReference type="NCBI Taxonomy" id="84645"/>
    <lineage>
        <taxon>Eukaryota</taxon>
        <taxon>Metazoa</taxon>
        <taxon>Chordata</taxon>
        <taxon>Craniata</taxon>
        <taxon>Vertebrata</taxon>
        <taxon>Euteleostomi</taxon>
        <taxon>Actinopterygii</taxon>
        <taxon>Neopterygii</taxon>
        <taxon>Teleostei</taxon>
        <taxon>Ostariophysi</taxon>
        <taxon>Cypriniformes</taxon>
        <taxon>Cyprinidae</taxon>
        <taxon>Labeoninae</taxon>
        <taxon>Labeonini</taxon>
        <taxon>Labeo</taxon>
    </lineage>
</organism>
<evidence type="ECO:0000256" key="14">
    <source>
        <dbReference type="SAM" id="Phobius"/>
    </source>
</evidence>
<feature type="transmembrane region" description="Helical" evidence="14">
    <location>
        <begin position="241"/>
        <end position="257"/>
    </location>
</feature>
<evidence type="ECO:0000256" key="9">
    <source>
        <dbReference type="ARBA" id="ARBA00023157"/>
    </source>
</evidence>
<dbReference type="PROSITE" id="PS50262">
    <property type="entry name" value="G_PROTEIN_RECEP_F1_2"/>
    <property type="match status" value="2"/>
</dbReference>
<feature type="transmembrane region" description="Helical" evidence="14">
    <location>
        <begin position="107"/>
        <end position="124"/>
    </location>
</feature>
<dbReference type="InterPro" id="IPR017452">
    <property type="entry name" value="GPCR_Rhodpsn_7TM"/>
</dbReference>
<comment type="caution">
    <text evidence="16">The sequence shown here is derived from an EMBL/GenBank/DDBJ whole genome shotgun (WGS) entry which is preliminary data.</text>
</comment>
<evidence type="ECO:0000256" key="11">
    <source>
        <dbReference type="ARBA" id="ARBA00023180"/>
    </source>
</evidence>
<keyword evidence="3" id="KW-0716">Sensory transduction</keyword>
<feature type="transmembrane region" description="Helical" evidence="14">
    <location>
        <begin position="341"/>
        <end position="366"/>
    </location>
</feature>
<keyword evidence="5" id="KW-0552">Olfaction</keyword>
<feature type="transmembrane region" description="Helical" evidence="14">
    <location>
        <begin position="418"/>
        <end position="435"/>
    </location>
</feature>
<reference evidence="16 17" key="1">
    <citation type="submission" date="2022-01" db="EMBL/GenBank/DDBJ databases">
        <title>A high-quality chromosome-level genome assembly of rohu carp, Labeo rohita.</title>
        <authorList>
            <person name="Arick M.A. II"/>
            <person name="Hsu C.-Y."/>
            <person name="Magbanua Z."/>
            <person name="Pechanova O."/>
            <person name="Grover C."/>
            <person name="Miller E."/>
            <person name="Thrash A."/>
            <person name="Ezzel L."/>
            <person name="Alam S."/>
            <person name="Benzie J."/>
            <person name="Hamilton M."/>
            <person name="Karsi A."/>
            <person name="Lawrence M.L."/>
            <person name="Peterson D.G."/>
        </authorList>
    </citation>
    <scope>NUCLEOTIDE SEQUENCE [LARGE SCALE GENOMIC DNA]</scope>
    <source>
        <strain evidence="17">BAU-BD-2019</strain>
        <tissue evidence="16">Blood</tissue>
    </source>
</reference>
<dbReference type="SUPFAM" id="SSF81321">
    <property type="entry name" value="Family A G protein-coupled receptor-like"/>
    <property type="match status" value="2"/>
</dbReference>
<feature type="transmembrane region" description="Helical" evidence="14">
    <location>
        <begin position="512"/>
        <end position="538"/>
    </location>
</feature>
<comment type="similarity">
    <text evidence="13">Belongs to the G-protein coupled receptor 1 family.</text>
</comment>
<dbReference type="InterPro" id="IPR000725">
    <property type="entry name" value="Olfact_rcpt"/>
</dbReference>
<accession>A0ABQ8M9R4</accession>
<keyword evidence="10 13" id="KW-0675">Receptor</keyword>
<evidence type="ECO:0000313" key="16">
    <source>
        <dbReference type="EMBL" id="KAI2659618.1"/>
    </source>
</evidence>
<dbReference type="EMBL" id="JACTAM010000010">
    <property type="protein sequence ID" value="KAI2659618.1"/>
    <property type="molecule type" value="Genomic_DNA"/>
</dbReference>
<keyword evidence="4 13" id="KW-0812">Transmembrane</keyword>